<dbReference type="RefSeq" id="WP_100256448.1">
    <property type="nucleotide sequence ID" value="NZ_CP011797.1"/>
</dbReference>
<dbReference type="GO" id="GO:0005829">
    <property type="term" value="C:cytosol"/>
    <property type="evidence" value="ECO:0007669"/>
    <property type="project" value="UniProtKB-ARBA"/>
</dbReference>
<comment type="catalytic activity">
    <reaction evidence="1 8">
        <text>Exonucleolytic cleavage in the 3'- to 5'-direction to yield nucleoside 5'-phosphates.</text>
        <dbReference type="EC" id="3.1.13.1"/>
    </reaction>
</comment>
<dbReference type="NCBIfam" id="TIGR00358">
    <property type="entry name" value="3_prime_RNase"/>
    <property type="match status" value="1"/>
</dbReference>
<dbReference type="Pfam" id="PF17876">
    <property type="entry name" value="CSD2"/>
    <property type="match status" value="1"/>
</dbReference>
<keyword evidence="4 8" id="KW-0540">Nuclease</keyword>
<dbReference type="InterPro" id="IPR011805">
    <property type="entry name" value="RNase_R"/>
</dbReference>
<dbReference type="SMART" id="SM00955">
    <property type="entry name" value="RNB"/>
    <property type="match status" value="1"/>
</dbReference>
<evidence type="ECO:0000259" key="10">
    <source>
        <dbReference type="PROSITE" id="PS50126"/>
    </source>
</evidence>
<evidence type="ECO:0000256" key="2">
    <source>
        <dbReference type="ARBA" id="ARBA00004496"/>
    </source>
</evidence>
<reference evidence="11 12" key="1">
    <citation type="journal article" date="2017" name="Environ. Microbiol.">
        <title>Genomic and physiological analyses of 'Reinekea forsetii' reveal a versatile opportunistic lifestyle during spring algae blooms.</title>
        <authorList>
            <person name="Avci B."/>
            <person name="Hahnke R.L."/>
            <person name="Chafee M."/>
            <person name="Fischer T."/>
            <person name="Gruber-Vodicka H."/>
            <person name="Tegetmeyer H.E."/>
            <person name="Harder J."/>
            <person name="Fuchs B.M."/>
            <person name="Amann R.I."/>
            <person name="Teeling H."/>
        </authorList>
    </citation>
    <scope>NUCLEOTIDE SEQUENCE [LARGE SCALE GENOMIC DNA]</scope>
    <source>
        <strain evidence="11 12">Hel1_31_D35</strain>
    </source>
</reference>
<feature type="compositionally biased region" description="Polar residues" evidence="9">
    <location>
        <begin position="1"/>
        <end position="11"/>
    </location>
</feature>
<comment type="function">
    <text evidence="8">3'-5' exoribonuclease that releases 5'-nucleoside monophosphates and is involved in maturation of structured RNAs.</text>
</comment>
<dbReference type="InterPro" id="IPR011129">
    <property type="entry name" value="CSD"/>
</dbReference>
<evidence type="ECO:0000313" key="12">
    <source>
        <dbReference type="Proteomes" id="UP000229757"/>
    </source>
</evidence>
<protein>
    <recommendedName>
        <fullName evidence="8">Ribonuclease R</fullName>
        <shortName evidence="8">RNase R</shortName>
        <ecNumber evidence="8">3.1.13.1</ecNumber>
    </recommendedName>
</protein>
<dbReference type="InterPro" id="IPR022966">
    <property type="entry name" value="RNase_II/R_CS"/>
</dbReference>
<comment type="similarity">
    <text evidence="8">Belongs to the RNR ribonuclease family. RNase R subfamily.</text>
</comment>
<dbReference type="Pfam" id="PF00575">
    <property type="entry name" value="S1"/>
    <property type="match status" value="1"/>
</dbReference>
<dbReference type="PROSITE" id="PS01175">
    <property type="entry name" value="RIBONUCLEASE_II"/>
    <property type="match status" value="1"/>
</dbReference>
<evidence type="ECO:0000256" key="5">
    <source>
        <dbReference type="ARBA" id="ARBA00022801"/>
    </source>
</evidence>
<dbReference type="InterPro" id="IPR040476">
    <property type="entry name" value="CSD2"/>
</dbReference>
<dbReference type="SMART" id="SM00316">
    <property type="entry name" value="S1"/>
    <property type="match status" value="1"/>
</dbReference>
<keyword evidence="3 8" id="KW-0963">Cytoplasm</keyword>
<dbReference type="Pfam" id="PF08206">
    <property type="entry name" value="OB_RNB"/>
    <property type="match status" value="1"/>
</dbReference>
<keyword evidence="12" id="KW-1185">Reference proteome</keyword>
<comment type="subcellular location">
    <subcellularLocation>
        <location evidence="2 8">Cytoplasm</location>
    </subcellularLocation>
</comment>
<evidence type="ECO:0000256" key="9">
    <source>
        <dbReference type="SAM" id="MobiDB-lite"/>
    </source>
</evidence>
<feature type="compositionally biased region" description="Polar residues" evidence="9">
    <location>
        <begin position="773"/>
        <end position="784"/>
    </location>
</feature>
<dbReference type="GO" id="GO:0008859">
    <property type="term" value="F:exoribonuclease II activity"/>
    <property type="evidence" value="ECO:0007669"/>
    <property type="project" value="UniProtKB-UniRule"/>
</dbReference>
<dbReference type="Gene3D" id="2.40.50.140">
    <property type="entry name" value="Nucleic acid-binding proteins"/>
    <property type="match status" value="2"/>
</dbReference>
<dbReference type="HAMAP" id="MF_01895">
    <property type="entry name" value="RNase_R"/>
    <property type="match status" value="1"/>
</dbReference>
<dbReference type="SUPFAM" id="SSF50249">
    <property type="entry name" value="Nucleic acid-binding proteins"/>
    <property type="match status" value="3"/>
</dbReference>
<proteinExistence type="inferred from homology"/>
<dbReference type="Pfam" id="PF00773">
    <property type="entry name" value="RNB"/>
    <property type="match status" value="1"/>
</dbReference>
<keyword evidence="7 8" id="KW-0694">RNA-binding</keyword>
<name>A0A2K8KPW7_9GAMM</name>
<dbReference type="InterPro" id="IPR050180">
    <property type="entry name" value="RNR_Ribonuclease"/>
</dbReference>
<dbReference type="EMBL" id="CP011797">
    <property type="protein sequence ID" value="ATX76079.1"/>
    <property type="molecule type" value="Genomic_DNA"/>
</dbReference>
<dbReference type="InterPro" id="IPR012340">
    <property type="entry name" value="NA-bd_OB-fold"/>
</dbReference>
<feature type="region of interest" description="Disordered" evidence="9">
    <location>
        <begin position="750"/>
        <end position="802"/>
    </location>
</feature>
<evidence type="ECO:0000256" key="3">
    <source>
        <dbReference type="ARBA" id="ARBA00022490"/>
    </source>
</evidence>
<dbReference type="Proteomes" id="UP000229757">
    <property type="component" value="Chromosome"/>
</dbReference>
<organism evidence="11 12">
    <name type="scientific">Reinekea forsetii</name>
    <dbReference type="NCBI Taxonomy" id="1336806"/>
    <lineage>
        <taxon>Bacteria</taxon>
        <taxon>Pseudomonadati</taxon>
        <taxon>Pseudomonadota</taxon>
        <taxon>Gammaproteobacteria</taxon>
        <taxon>Oceanospirillales</taxon>
        <taxon>Saccharospirillaceae</taxon>
        <taxon>Reinekea</taxon>
    </lineage>
</organism>
<dbReference type="CDD" id="cd04471">
    <property type="entry name" value="S1_RNase_R"/>
    <property type="match status" value="1"/>
</dbReference>
<feature type="domain" description="S1 motif" evidence="10">
    <location>
        <begin position="666"/>
        <end position="747"/>
    </location>
</feature>
<evidence type="ECO:0000256" key="1">
    <source>
        <dbReference type="ARBA" id="ARBA00001849"/>
    </source>
</evidence>
<dbReference type="InterPro" id="IPR003029">
    <property type="entry name" value="S1_domain"/>
</dbReference>
<evidence type="ECO:0000256" key="8">
    <source>
        <dbReference type="HAMAP-Rule" id="MF_01895"/>
    </source>
</evidence>
<dbReference type="InterPro" id="IPR013223">
    <property type="entry name" value="RNase_B_OB_dom"/>
</dbReference>
<evidence type="ECO:0000256" key="4">
    <source>
        <dbReference type="ARBA" id="ARBA00022722"/>
    </source>
</evidence>
<evidence type="ECO:0000256" key="7">
    <source>
        <dbReference type="ARBA" id="ARBA00022884"/>
    </source>
</evidence>
<dbReference type="PANTHER" id="PTHR23355">
    <property type="entry name" value="RIBONUCLEASE"/>
    <property type="match status" value="1"/>
</dbReference>
<dbReference type="GO" id="GO:0003723">
    <property type="term" value="F:RNA binding"/>
    <property type="evidence" value="ECO:0007669"/>
    <property type="project" value="UniProtKB-UniRule"/>
</dbReference>
<evidence type="ECO:0000313" key="11">
    <source>
        <dbReference type="EMBL" id="ATX76079.1"/>
    </source>
</evidence>
<evidence type="ECO:0000256" key="6">
    <source>
        <dbReference type="ARBA" id="ARBA00022839"/>
    </source>
</evidence>
<dbReference type="PROSITE" id="PS50126">
    <property type="entry name" value="S1"/>
    <property type="match status" value="1"/>
</dbReference>
<accession>A0A2K8KPW7</accession>
<dbReference type="PANTHER" id="PTHR23355:SF9">
    <property type="entry name" value="DIS3-LIKE EXONUCLEASE 2"/>
    <property type="match status" value="1"/>
</dbReference>
<dbReference type="AlphaFoldDB" id="A0A2K8KPW7"/>
<feature type="compositionally biased region" description="Basic residues" evidence="9">
    <location>
        <begin position="789"/>
        <end position="802"/>
    </location>
</feature>
<dbReference type="OrthoDB" id="9764149at2"/>
<dbReference type="InterPro" id="IPR004476">
    <property type="entry name" value="RNase_II/RNase_R"/>
</dbReference>
<dbReference type="EC" id="3.1.13.1" evidence="8"/>
<keyword evidence="6 8" id="KW-0269">Exonuclease</keyword>
<feature type="region of interest" description="Disordered" evidence="9">
    <location>
        <begin position="1"/>
        <end position="20"/>
    </location>
</feature>
<gene>
    <name evidence="8" type="primary">rnr</name>
    <name evidence="11" type="ORF">REIFOR_00911</name>
</gene>
<dbReference type="NCBIfam" id="TIGR02063">
    <property type="entry name" value="RNase_R"/>
    <property type="match status" value="1"/>
</dbReference>
<sequence length="802" mass="90568">MDIVKKNNSTLDPHLEREAEKYDNPIPSREFIGEHLAQRKGPASHPELCFELSLVTEDDVEALRRRLLAMVRDGQLLCSRSGAFGLIDKMDLIRGRVQGHRDGFGFLIPEQGGDDFVLNNRQMRCCFDGDIVLARKGDKDQRGRVEAIITEVIERRTPELVGRFRWEGDFGFVTPENKRISQNVLIPAKDVADAKDGDIVLVEIVEQPEFRKQPIGRVKTVLGAHMAPGMEIDIAMQTYDIPHEWPQDVEVQIVDFGTEVKEGDKVNRVDLRDKAFVTIDGEDARDFDDAVFAQAMKNGGTRLYVAIADVSHYVAVHSPLDVEARNRGTSVYFPERVIPMLPEVLSNGLCSLNPQTDRLALVCEMEVSALGVVDHFRFMEGIIYSHARLTYTRVAEVLDKSEPSHRAALVAEYGVNVEKNIDALYAVYKGFGIARSIRGAIEFETRETRIVFNDEQKIDRIVATSRNDAHRLIEECMLAANVCAATLIETMEIPCLYRVHDTPSPERLQNLREYMGEHGLGVTGGMKPKAADYQKLLHQIRGREDFELLQTVMLRSMAQAVYQMENLGHFGLSFDRYAHFTSPIRRYPDLLVHRAIRSVIRSKKRTALVTRVKEAELMATADIYPYDVKQMLELGEHCSMAERRADEATRDVVTWLKCEYMNDHIGSEFSGTVSAVTNFGLFVQLDDIYVDGLVHISSLQSDYYQYEQSAHRLVGDRTRIVYSLGDKLQIRVVRVSLDDRKIDFELAEGGVTKPDRGRKGSTQRKPAKRQESSTDGSDQGNKASTDGKPKKRSGSRSGGRKR</sequence>
<dbReference type="GO" id="GO:0006402">
    <property type="term" value="P:mRNA catabolic process"/>
    <property type="evidence" value="ECO:0007669"/>
    <property type="project" value="TreeGrafter"/>
</dbReference>
<dbReference type="InterPro" id="IPR001900">
    <property type="entry name" value="RNase_II/R"/>
</dbReference>
<keyword evidence="5 8" id="KW-0378">Hydrolase</keyword>
<dbReference type="KEGG" id="rfo:REIFOR_00911"/>
<dbReference type="SMART" id="SM00357">
    <property type="entry name" value="CSP"/>
    <property type="match status" value="2"/>
</dbReference>